<evidence type="ECO:0000256" key="6">
    <source>
        <dbReference type="ARBA" id="ARBA00023203"/>
    </source>
</evidence>
<dbReference type="InterPro" id="IPR019771">
    <property type="entry name" value="F-actin_capping_bsu_CS"/>
</dbReference>
<evidence type="ECO:0000256" key="8">
    <source>
        <dbReference type="ARBA" id="ARBA00025389"/>
    </source>
</evidence>
<dbReference type="GO" id="GO:0051016">
    <property type="term" value="P:barbed-end actin filament capping"/>
    <property type="evidence" value="ECO:0007669"/>
    <property type="project" value="InterPro"/>
</dbReference>
<gene>
    <name evidence="13" type="ORF">BLS_006547</name>
</gene>
<evidence type="ECO:0000256" key="4">
    <source>
        <dbReference type="ARBA" id="ARBA00022467"/>
    </source>
</evidence>
<evidence type="ECO:0000256" key="7">
    <source>
        <dbReference type="ARBA" id="ARBA00023212"/>
    </source>
</evidence>
<evidence type="ECO:0000313" key="14">
    <source>
        <dbReference type="Proteomes" id="UP000433883"/>
    </source>
</evidence>
<dbReference type="Gene3D" id="3.90.1150.210">
    <property type="entry name" value="F-actin capping protein, beta subunit"/>
    <property type="match status" value="1"/>
</dbReference>
<organism evidence="13 14">
    <name type="scientific">Venturia inaequalis</name>
    <name type="common">Apple scab fungus</name>
    <dbReference type="NCBI Taxonomy" id="5025"/>
    <lineage>
        <taxon>Eukaryota</taxon>
        <taxon>Fungi</taxon>
        <taxon>Dikarya</taxon>
        <taxon>Ascomycota</taxon>
        <taxon>Pezizomycotina</taxon>
        <taxon>Dothideomycetes</taxon>
        <taxon>Pleosporomycetidae</taxon>
        <taxon>Venturiales</taxon>
        <taxon>Venturiaceae</taxon>
        <taxon>Venturia</taxon>
    </lineage>
</organism>
<keyword evidence="5" id="KW-0963">Cytoplasm</keyword>
<evidence type="ECO:0000256" key="3">
    <source>
        <dbReference type="ARBA" id="ARBA00021859"/>
    </source>
</evidence>
<dbReference type="Pfam" id="PF25000">
    <property type="entry name" value="DUF7779"/>
    <property type="match status" value="1"/>
</dbReference>
<comment type="function">
    <text evidence="8">F-actin-capping proteins bind in a Ca(2+)-independent manner to the fast growing ends of actin filaments (barbed end) thereby blocking the exchange of subunits at these ends. Unlike other capping proteins (such as gelsolin and severin), these proteins do not sever actin filaments.</text>
</comment>
<accession>A0A8H3UCR0</accession>
<sequence>MEPLNIQKLASKCAASFKARFQDQPLDLREEESEERDLLETQNARFNLWADNIGVFAEGNASLDARLQEHQDIALLVMGQLLSVQRHLGRMATYKWSDDDYDEIYAAEQRCHDDYSSTAQSQSSYSFSDSATESQESITGSAKEAVEETTPLVAIIIAIHRLHRVAMAIRKSGAEYHEMKAAVEQFFDEEGTDAVDVFERWCLGLLRYKFKTADESTLKRIAHNNGERRRRFLYRKKHQKKLAGRRDSGASPQELSSPISVLHADTSTSPLGESGPGKRPVGHLTAPASTAQMTQTTASRLVRDKYHYEQSVAPSTPRSIAPSTLIHFDSTMYPPAPKVPTGAQEFYCPYCCKVQPSSERSGKHWKQHFLKDLSPFVCFVEGCQERDKLFPDQGIWLKHVESHSIKFTCQQHPKSIQFDTELDFNNHILGAHRQLGSAHLDRLRSFNSTSARLDICNCPICGFVPTKAKVPGQSVAKDEPAYNELLAHIASDLHWVAMWSLDECDDAGVDIDSNASDNRVADESTLAAGLSDAGFDLDWRKNDMDDDWSTGERPTTAGESMDEVVPEGADLHDEWANMVSKKAPYTGHERDKTLRNFVRRLQLEKLLEEGKTADPQLPCHYMPIRAKRDFYGRDELLQSMERSLHPATATKLLRTLTLTGPAGIGKTQLAVQYCEDYRNQYDVVLWVHADEESKMANDFVKIAAELGFVGKDSAESRDLEHCRQLVRAWLDRPLKNLGDSENPEVATWLLVFDHIIDHSLVNEYWPTNARSGSILITSRKAMPWSSTYYPVLQVEPFDSKDSAAFLIRSIQNADIKNGGLRLGSSAAHSPTQLIFLARMIDLGRYSLDQFVKASEVDDGKQAILLLHAEDATKNQTDFSEWALESLSPKAAALLDAMAMMDPDQIAERTLVQPPDSIMIPAYPKSMEDYIAARNELLSFSFIARDRMTGNMTIHRMIQDAARGNMSEKRFRDVFNSCIALINDQWPYQAFTWRHSISRWARCEELYTHIVRLQYFSARAPTSEEDIDGAYGHARLATDVAWYCHERGRGPESEEFCNSALAICEILRPFLKQNAAHSKLVDVVQIDRTIAEIHHNHGCINAEMNRPQDALRHQLIFNNMMQKELAGKQGSDMRLAMSYNELGVAHMINESWVEGEDCFKMSIQEMKLLDNYKKYKISLPLVNLASCHYLNGDYVKAEELLLEGLADRVEEFGIDDRESFIFYHGLAHIKRGLGSEKEAFEFLLKARDHYQKTLGRGHHRSADVAVALGRHYRRIAQYDTAYDLLRRLNPRDTATNVNLLCDLSPSLSEELLESVDVPLTVKTCSKTKREFLCCDYNRDGDSWRSPWSNEFEPAIEDGVVPSERVRRMEVKANEGFDVYRDLYYEGGISSVYFWDIDDGFAGCVLLKKAVSPTSKSSGSWDSIHVFEAADRTRMSHYKLTSTVILNLGTSTEALGNMDLSGNMVRQVESDMPVEDDSSHVINIGKLVEDMELKMRNLLQEVYFGKAKDVVGDLRSIQALSEAERDKATHQQMISSMSAR</sequence>
<evidence type="ECO:0000259" key="11">
    <source>
        <dbReference type="Pfam" id="PF00931"/>
    </source>
</evidence>
<dbReference type="GO" id="GO:0051015">
    <property type="term" value="F:actin filament binding"/>
    <property type="evidence" value="ECO:0007669"/>
    <property type="project" value="TreeGrafter"/>
</dbReference>
<dbReference type="SUPFAM" id="SSF48452">
    <property type="entry name" value="TPR-like"/>
    <property type="match status" value="2"/>
</dbReference>
<feature type="domain" description="DUF7779" evidence="12">
    <location>
        <begin position="881"/>
        <end position="969"/>
    </location>
</feature>
<dbReference type="SUPFAM" id="SSF90096">
    <property type="entry name" value="Subunits of heterodimeric actin filament capping protein Capz"/>
    <property type="match status" value="1"/>
</dbReference>
<dbReference type="GO" id="GO:0043531">
    <property type="term" value="F:ADP binding"/>
    <property type="evidence" value="ECO:0007669"/>
    <property type="project" value="InterPro"/>
</dbReference>
<evidence type="ECO:0000259" key="12">
    <source>
        <dbReference type="Pfam" id="PF25000"/>
    </source>
</evidence>
<name>A0A8H3UCR0_VENIN</name>
<dbReference type="SUPFAM" id="SSF52540">
    <property type="entry name" value="P-loop containing nucleoside triphosphate hydrolases"/>
    <property type="match status" value="1"/>
</dbReference>
<dbReference type="PRINTS" id="PR00192">
    <property type="entry name" value="FACTINCAPB"/>
</dbReference>
<dbReference type="InterPro" id="IPR037282">
    <property type="entry name" value="CapZ_alpha/beta"/>
</dbReference>
<dbReference type="GO" id="GO:0008290">
    <property type="term" value="C:F-actin capping protein complex"/>
    <property type="evidence" value="ECO:0007669"/>
    <property type="project" value="InterPro"/>
</dbReference>
<dbReference type="InterPro" id="IPR011990">
    <property type="entry name" value="TPR-like_helical_dom_sf"/>
</dbReference>
<dbReference type="FunFam" id="3.90.1150.210:FF:000005">
    <property type="entry name" value="F-actin-capping protein subunit beta"/>
    <property type="match status" value="1"/>
</dbReference>
<evidence type="ECO:0000256" key="9">
    <source>
        <dbReference type="ARBA" id="ARBA00044965"/>
    </source>
</evidence>
<dbReference type="Pfam" id="PF00931">
    <property type="entry name" value="NB-ARC"/>
    <property type="match status" value="1"/>
</dbReference>
<proteinExistence type="inferred from homology"/>
<dbReference type="FunFam" id="1.20.58.570:FF:000001">
    <property type="entry name" value="F-actin-capping protein subunit beta"/>
    <property type="match status" value="1"/>
</dbReference>
<dbReference type="GO" id="GO:0030479">
    <property type="term" value="C:actin cortical patch"/>
    <property type="evidence" value="ECO:0007669"/>
    <property type="project" value="UniProtKB-SubCell"/>
</dbReference>
<keyword evidence="7" id="KW-0206">Cytoskeleton</keyword>
<dbReference type="EMBL" id="WNWQ01000485">
    <property type="protein sequence ID" value="KAE9967147.1"/>
    <property type="molecule type" value="Genomic_DNA"/>
</dbReference>
<comment type="similarity">
    <text evidence="2">Belongs to the F-actin-capping protein beta subunit family.</text>
</comment>
<dbReference type="InterPro" id="IPR002182">
    <property type="entry name" value="NB-ARC"/>
</dbReference>
<dbReference type="Proteomes" id="UP000433883">
    <property type="component" value="Unassembled WGS sequence"/>
</dbReference>
<dbReference type="Gene3D" id="3.40.50.300">
    <property type="entry name" value="P-loop containing nucleotide triphosphate hydrolases"/>
    <property type="match status" value="1"/>
</dbReference>
<feature type="compositionally biased region" description="Polar residues" evidence="10">
    <location>
        <begin position="250"/>
        <end position="271"/>
    </location>
</feature>
<dbReference type="InterPro" id="IPR027417">
    <property type="entry name" value="P-loop_NTPase"/>
</dbReference>
<keyword evidence="4" id="KW-0117">Actin capping</keyword>
<dbReference type="PROSITE" id="PS00231">
    <property type="entry name" value="F_ACTIN_CAPPING_BETA"/>
    <property type="match status" value="1"/>
</dbReference>
<feature type="region of interest" description="Disordered" evidence="10">
    <location>
        <begin position="234"/>
        <end position="284"/>
    </location>
</feature>
<dbReference type="GO" id="GO:0030036">
    <property type="term" value="P:actin cytoskeleton organization"/>
    <property type="evidence" value="ECO:0007669"/>
    <property type="project" value="InterPro"/>
</dbReference>
<reference evidence="13 14" key="1">
    <citation type="submission" date="2019-11" db="EMBL/GenBank/DDBJ databases">
        <title>Venturia inaequalis Genome Resource.</title>
        <authorList>
            <person name="Lichtner F.J."/>
        </authorList>
    </citation>
    <scope>NUCLEOTIDE SEQUENCE [LARGE SCALE GENOMIC DNA]</scope>
    <source>
        <strain evidence="13">Bline_iso_100314</strain>
    </source>
</reference>
<feature type="domain" description="NB-ARC" evidence="11">
    <location>
        <begin position="655"/>
        <end position="780"/>
    </location>
</feature>
<feature type="compositionally biased region" description="Low complexity" evidence="10">
    <location>
        <begin position="122"/>
        <end position="132"/>
    </location>
</feature>
<dbReference type="InterPro" id="IPR056681">
    <property type="entry name" value="DUF7779"/>
</dbReference>
<evidence type="ECO:0000256" key="10">
    <source>
        <dbReference type="SAM" id="MobiDB-lite"/>
    </source>
</evidence>
<comment type="caution">
    <text evidence="13">The sequence shown here is derived from an EMBL/GenBank/DDBJ whole genome shotgun (WGS) entry which is preliminary data.</text>
</comment>
<evidence type="ECO:0000256" key="2">
    <source>
        <dbReference type="ARBA" id="ARBA00006039"/>
    </source>
</evidence>
<protein>
    <recommendedName>
        <fullName evidence="3">F-actin-capping protein subunit beta</fullName>
    </recommendedName>
</protein>
<evidence type="ECO:0000256" key="5">
    <source>
        <dbReference type="ARBA" id="ARBA00022490"/>
    </source>
</evidence>
<feature type="compositionally biased region" description="Basic residues" evidence="10">
    <location>
        <begin position="234"/>
        <end position="243"/>
    </location>
</feature>
<dbReference type="InterPro" id="IPR042276">
    <property type="entry name" value="CapZ_alpha/beta_2"/>
</dbReference>
<feature type="region of interest" description="Disordered" evidence="10">
    <location>
        <begin position="122"/>
        <end position="143"/>
    </location>
</feature>
<dbReference type="InterPro" id="IPR043175">
    <property type="entry name" value="CAPZB_N"/>
</dbReference>
<dbReference type="PANTHER" id="PTHR10619">
    <property type="entry name" value="F-ACTIN-CAPPING PROTEIN SUBUNIT BETA"/>
    <property type="match status" value="1"/>
</dbReference>
<dbReference type="GO" id="GO:0000902">
    <property type="term" value="P:cell morphogenesis"/>
    <property type="evidence" value="ECO:0007669"/>
    <property type="project" value="TreeGrafter"/>
</dbReference>
<evidence type="ECO:0000256" key="1">
    <source>
        <dbReference type="ARBA" id="ARBA00004134"/>
    </source>
</evidence>
<evidence type="ECO:0000313" key="13">
    <source>
        <dbReference type="EMBL" id="KAE9967147.1"/>
    </source>
</evidence>
<comment type="subcellular location">
    <subcellularLocation>
        <location evidence="1">Cytoplasm</location>
        <location evidence="1">Cytoskeleton</location>
        <location evidence="1">Actin patch</location>
    </subcellularLocation>
</comment>
<dbReference type="Gene3D" id="1.20.58.570">
    <property type="match status" value="1"/>
</dbReference>
<dbReference type="Gene3D" id="1.25.40.10">
    <property type="entry name" value="Tetratricopeptide repeat domain"/>
    <property type="match status" value="1"/>
</dbReference>
<dbReference type="PANTHER" id="PTHR10619:SF0">
    <property type="entry name" value="F-ACTIN-CAPPING PROTEIN SUBUNIT BETA ISOFORMS 1 AND 2"/>
    <property type="match status" value="1"/>
</dbReference>
<keyword evidence="6" id="KW-0009">Actin-binding</keyword>
<dbReference type="Pfam" id="PF01115">
    <property type="entry name" value="F_actin_cap_B"/>
    <property type="match status" value="1"/>
</dbReference>
<comment type="subunit">
    <text evidence="9">Component of the F-actin capping complex, composed of a heterodimer of an alpha and a beta subunit.</text>
</comment>
<dbReference type="InterPro" id="IPR001698">
    <property type="entry name" value="CAPZB"/>
</dbReference>